<sequence>MMMSQQSGGFRAAPSAGSRPSGITAKPTRKFKKGDRYLQKCEDAISEEFPTSDIKGTPHVVSKLTAWKTSYTNLRNILEQTGVGFSSNGDYKIDIDNKQWEHVVQVIKVLTQKPNSCVINPGLYGKLGNAFSGKTERVWVRKIFRLQLLGFAILGLEEASVTKMSSGNTDKPTVTTKSGGEKRKAIHPDVLLMDFLSKLHDATNARLEVISSKIGYDFDLGQSCQAVYDKLGGVEGLTIAQKYRLCNILGDKPQSLEVFMGMPGPSKLGYLLSLLDDE</sequence>
<dbReference type="AlphaFoldDB" id="A0A8X8Y1G2"/>
<name>A0A8X8Y1G2_SALSN</name>
<organism evidence="2">
    <name type="scientific">Salvia splendens</name>
    <name type="common">Scarlet sage</name>
    <dbReference type="NCBI Taxonomy" id="180675"/>
    <lineage>
        <taxon>Eukaryota</taxon>
        <taxon>Viridiplantae</taxon>
        <taxon>Streptophyta</taxon>
        <taxon>Embryophyta</taxon>
        <taxon>Tracheophyta</taxon>
        <taxon>Spermatophyta</taxon>
        <taxon>Magnoliopsida</taxon>
        <taxon>eudicotyledons</taxon>
        <taxon>Gunneridae</taxon>
        <taxon>Pentapetalae</taxon>
        <taxon>asterids</taxon>
        <taxon>lamiids</taxon>
        <taxon>Lamiales</taxon>
        <taxon>Lamiaceae</taxon>
        <taxon>Nepetoideae</taxon>
        <taxon>Mentheae</taxon>
        <taxon>Salviinae</taxon>
        <taxon>Salvia</taxon>
        <taxon>Salvia subgen. Calosphace</taxon>
        <taxon>core Calosphace</taxon>
    </lineage>
</organism>
<protein>
    <recommendedName>
        <fullName evidence="4">Myb/SANT-like domain-containing protein</fullName>
    </recommendedName>
</protein>
<accession>A0A8X8Y1G2</accession>
<evidence type="ECO:0008006" key="4">
    <source>
        <dbReference type="Google" id="ProtNLM"/>
    </source>
</evidence>
<reference evidence="2" key="1">
    <citation type="submission" date="2018-01" db="EMBL/GenBank/DDBJ databases">
        <authorList>
            <person name="Mao J.F."/>
        </authorList>
    </citation>
    <scope>NUCLEOTIDE SEQUENCE</scope>
    <source>
        <strain evidence="2">Huo1</strain>
        <tissue evidence="2">Leaf</tissue>
    </source>
</reference>
<feature type="region of interest" description="Disordered" evidence="1">
    <location>
        <begin position="1"/>
        <end position="31"/>
    </location>
</feature>
<reference evidence="2" key="2">
    <citation type="submission" date="2020-08" db="EMBL/GenBank/DDBJ databases">
        <title>Plant Genome Project.</title>
        <authorList>
            <person name="Zhang R.-G."/>
        </authorList>
    </citation>
    <scope>NUCLEOTIDE SEQUENCE</scope>
    <source>
        <strain evidence="2">Huo1</strain>
        <tissue evidence="2">Leaf</tissue>
    </source>
</reference>
<dbReference type="EMBL" id="PNBA02000005">
    <property type="protein sequence ID" value="KAG6423820.1"/>
    <property type="molecule type" value="Genomic_DNA"/>
</dbReference>
<comment type="caution">
    <text evidence="2">The sequence shown here is derived from an EMBL/GenBank/DDBJ whole genome shotgun (WGS) entry which is preliminary data.</text>
</comment>
<evidence type="ECO:0000313" key="3">
    <source>
        <dbReference type="Proteomes" id="UP000298416"/>
    </source>
</evidence>
<proteinExistence type="predicted"/>
<evidence type="ECO:0000313" key="2">
    <source>
        <dbReference type="EMBL" id="KAG6423820.1"/>
    </source>
</evidence>
<keyword evidence="3" id="KW-1185">Reference proteome</keyword>
<evidence type="ECO:0000256" key="1">
    <source>
        <dbReference type="SAM" id="MobiDB-lite"/>
    </source>
</evidence>
<dbReference type="Proteomes" id="UP000298416">
    <property type="component" value="Unassembled WGS sequence"/>
</dbReference>
<gene>
    <name evidence="2" type="ORF">SASPL_114223</name>
</gene>